<reference evidence="3" key="1">
    <citation type="submission" date="2021-01" db="EMBL/GenBank/DDBJ databases">
        <title>Whole genome shotgun sequence of Dactylosporangium siamense NBRC 106093.</title>
        <authorList>
            <person name="Komaki H."/>
            <person name="Tamura T."/>
        </authorList>
    </citation>
    <scope>NUCLEOTIDE SEQUENCE</scope>
    <source>
        <strain evidence="3">NBRC 106093</strain>
    </source>
</reference>
<dbReference type="SUPFAM" id="SSF48452">
    <property type="entry name" value="TPR-like"/>
    <property type="match status" value="3"/>
</dbReference>
<dbReference type="GO" id="GO:0043531">
    <property type="term" value="F:ADP binding"/>
    <property type="evidence" value="ECO:0007669"/>
    <property type="project" value="InterPro"/>
</dbReference>
<organism evidence="3 4">
    <name type="scientific">Dactylosporangium siamense</name>
    <dbReference type="NCBI Taxonomy" id="685454"/>
    <lineage>
        <taxon>Bacteria</taxon>
        <taxon>Bacillati</taxon>
        <taxon>Actinomycetota</taxon>
        <taxon>Actinomycetes</taxon>
        <taxon>Micromonosporales</taxon>
        <taxon>Micromonosporaceae</taxon>
        <taxon>Dactylosporangium</taxon>
    </lineage>
</organism>
<dbReference type="PANTHER" id="PTHR46082">
    <property type="entry name" value="ATP/GTP-BINDING PROTEIN-RELATED"/>
    <property type="match status" value="1"/>
</dbReference>
<dbReference type="EMBL" id="BONQ01000106">
    <property type="protein sequence ID" value="GIG48581.1"/>
    <property type="molecule type" value="Genomic_DNA"/>
</dbReference>
<evidence type="ECO:0000259" key="2">
    <source>
        <dbReference type="Pfam" id="PF25000"/>
    </source>
</evidence>
<dbReference type="InterPro" id="IPR027417">
    <property type="entry name" value="P-loop_NTPase"/>
</dbReference>
<dbReference type="InterPro" id="IPR002182">
    <property type="entry name" value="NB-ARC"/>
</dbReference>
<dbReference type="InterPro" id="IPR011990">
    <property type="entry name" value="TPR-like_helical_dom_sf"/>
</dbReference>
<dbReference type="Gene3D" id="3.40.50.300">
    <property type="entry name" value="P-loop containing nucleotide triphosphate hydrolases"/>
    <property type="match status" value="1"/>
</dbReference>
<feature type="domain" description="NB-ARC" evidence="1">
    <location>
        <begin position="107"/>
        <end position="240"/>
    </location>
</feature>
<dbReference type="AlphaFoldDB" id="A0A919UE25"/>
<proteinExistence type="predicted"/>
<evidence type="ECO:0000313" key="4">
    <source>
        <dbReference type="Proteomes" id="UP000660611"/>
    </source>
</evidence>
<evidence type="ECO:0000259" key="1">
    <source>
        <dbReference type="Pfam" id="PF00931"/>
    </source>
</evidence>
<dbReference type="GO" id="GO:0005524">
    <property type="term" value="F:ATP binding"/>
    <property type="evidence" value="ECO:0007669"/>
    <property type="project" value="UniProtKB-KW"/>
</dbReference>
<dbReference type="SUPFAM" id="SSF52540">
    <property type="entry name" value="P-loop containing nucleoside triphosphate hydrolases"/>
    <property type="match status" value="1"/>
</dbReference>
<keyword evidence="4" id="KW-1185">Reference proteome</keyword>
<gene>
    <name evidence="3" type="ORF">Dsi01nite_066220</name>
</gene>
<accession>A0A919UE25</accession>
<feature type="domain" description="DUF7779" evidence="2">
    <location>
        <begin position="336"/>
        <end position="419"/>
    </location>
</feature>
<dbReference type="Proteomes" id="UP000660611">
    <property type="component" value="Unassembled WGS sequence"/>
</dbReference>
<evidence type="ECO:0000313" key="3">
    <source>
        <dbReference type="EMBL" id="GIG48581.1"/>
    </source>
</evidence>
<sequence length="866" mass="92896">MLFAGLALSVWWWPSGWPVPRFGWKGTEQANVVAGIVSGVLSLVSTVASIVALRPRPEPAPGTQRAGGLIQVGRVPQPAAWLQDRSSRIDLARAARAGRTAVLTQVLSGMGGVGKTQLAAQFARNLVTDGELDVLVWVTASSPDAIIAGYAEIARELRLTDADTPPRAAADRLLGWLERTDQRWLIVLDNLDIPGHATGLWPPANAAGRTVVTTRRRDAVLHTDGRSLVDVGLFTPGEAATYLSHAISNPTDSDQIRSLASDLGHLPIAVAQAAAFIRDRSIDVAEYRRWLSSRRQQLTDLLPPSDALPDDHQSTVAATWSLSIDAANTTPPRGVARPLLELLSLLDPNGIPTALFTTDPICAHLTATAGGQAVDGQNALDAIHSLHRLNLITHDAQSGGIRVHALVQRTTRDHLAPTQLTTAAHAAADALAAIWPSIERNPAHGQTLRANAAALRHHTSDTLFASGIHLVLFVTGRSFGEAGLVAAAVDYFQDLCLTAQHRLGPDHPDTLTTRGNLARWRDRAGDPAGAGTALAQLLDDYLRVLGPDHPDTLLTRRHLAYSRGRAGDPIGAGTALAQLLEDHVRVLGPDHPDTLLTRSNLAHSRGQAGDPIGAGTALAQLLEDHVRVLGQDHPHTLTTRSHLAHSRGQAGDLAGAATDLVQLLDDYLRVLGPDHPDTLLTRSHLARWRGQAGDPAGAATELAQLLEDRLRVLGPDHPHTLTTRSHLARWRGQAGDSAGAGIALVQLLEDRLRVLGPDHPDTLLTRSHLARWRGQAGDPAGAATDLVQLLEDRLRVLGPDHPHTLTTRSHLAHWRGQAGDPAAAATALVQLLDDYLRVLGPDHPDTLTTRNHLAHWQREPRRNQFP</sequence>
<dbReference type="Pfam" id="PF13374">
    <property type="entry name" value="TPR_10"/>
    <property type="match status" value="7"/>
</dbReference>
<dbReference type="InterPro" id="IPR053137">
    <property type="entry name" value="NLR-like"/>
</dbReference>
<keyword evidence="3" id="KW-0067">ATP-binding</keyword>
<dbReference type="Pfam" id="PF00931">
    <property type="entry name" value="NB-ARC"/>
    <property type="match status" value="1"/>
</dbReference>
<keyword evidence="3" id="KW-0547">Nucleotide-binding</keyword>
<dbReference type="InterPro" id="IPR056681">
    <property type="entry name" value="DUF7779"/>
</dbReference>
<comment type="caution">
    <text evidence="3">The sequence shown here is derived from an EMBL/GenBank/DDBJ whole genome shotgun (WGS) entry which is preliminary data.</text>
</comment>
<dbReference type="Gene3D" id="1.25.40.10">
    <property type="entry name" value="Tetratricopeptide repeat domain"/>
    <property type="match status" value="2"/>
</dbReference>
<dbReference type="PANTHER" id="PTHR46082:SF6">
    <property type="entry name" value="AAA+ ATPASE DOMAIN-CONTAINING PROTEIN-RELATED"/>
    <property type="match status" value="1"/>
</dbReference>
<name>A0A919UE25_9ACTN</name>
<protein>
    <submittedName>
        <fullName evidence="3">ATP-binding protein</fullName>
    </submittedName>
</protein>
<dbReference type="Pfam" id="PF25000">
    <property type="entry name" value="DUF7779"/>
    <property type="match status" value="1"/>
</dbReference>